<accession>A0A8J7SG78</accession>
<reference evidence="2" key="1">
    <citation type="submission" date="2020-12" db="EMBL/GenBank/DDBJ databases">
        <title>Bacterial taxonomy.</title>
        <authorList>
            <person name="Pan X."/>
        </authorList>
    </citation>
    <scope>NUCLEOTIDE SEQUENCE</scope>
    <source>
        <strain evidence="2">M0105</strain>
    </source>
</reference>
<organism evidence="2 3">
    <name type="scientific">Thermohalobaculum xanthum</name>
    <dbReference type="NCBI Taxonomy" id="2753746"/>
    <lineage>
        <taxon>Bacteria</taxon>
        <taxon>Pseudomonadati</taxon>
        <taxon>Pseudomonadota</taxon>
        <taxon>Alphaproteobacteria</taxon>
        <taxon>Rhodobacterales</taxon>
        <taxon>Paracoccaceae</taxon>
        <taxon>Thermohalobaculum</taxon>
    </lineage>
</organism>
<protein>
    <submittedName>
        <fullName evidence="2">ParA family protein</fullName>
    </submittedName>
</protein>
<dbReference type="InterPro" id="IPR002586">
    <property type="entry name" value="CobQ/CobB/MinD/ParA_Nub-bd_dom"/>
</dbReference>
<evidence type="ECO:0000313" key="2">
    <source>
        <dbReference type="EMBL" id="MBK0398885.1"/>
    </source>
</evidence>
<dbReference type="EMBL" id="JAEHHL010000002">
    <property type="protein sequence ID" value="MBK0398885.1"/>
    <property type="molecule type" value="Genomic_DNA"/>
</dbReference>
<dbReference type="PANTHER" id="PTHR13696">
    <property type="entry name" value="P-LOOP CONTAINING NUCLEOSIDE TRIPHOSPHATE HYDROLASE"/>
    <property type="match status" value="1"/>
</dbReference>
<proteinExistence type="predicted"/>
<gene>
    <name evidence="2" type="ORF">H0I76_06770</name>
</gene>
<dbReference type="SUPFAM" id="SSF52540">
    <property type="entry name" value="P-loop containing nucleoside triphosphate hydrolases"/>
    <property type="match status" value="1"/>
</dbReference>
<dbReference type="CDD" id="cd02042">
    <property type="entry name" value="ParAB_family"/>
    <property type="match status" value="1"/>
</dbReference>
<sequence length="212" mass="22374">MGHVILLAQQKGGAGKTTLLTQLAAERAAAGAGVTILDLDPQRSTTGWFRERVSRRGDGGGIELLESAEWRARSDIEKAAKTSDWVFVDAPGSADTLGRIAMRAADLALIPCQPSMADVWASAATLEMARKEKLAHAVVLNRVPPRGRAADEAAARLAKSGAPMVDARLGQRSAYVEAFMRGAGVSEMRRAAKAADEVAALMKAVEALLRNG</sequence>
<dbReference type="InterPro" id="IPR027417">
    <property type="entry name" value="P-loop_NTPase"/>
</dbReference>
<evidence type="ECO:0000313" key="3">
    <source>
        <dbReference type="Proteomes" id="UP000655420"/>
    </source>
</evidence>
<dbReference type="RefSeq" id="WP_200608583.1">
    <property type="nucleotide sequence ID" value="NZ_JAEHHL010000002.1"/>
</dbReference>
<dbReference type="NCBIfam" id="NF041546">
    <property type="entry name" value="ParA_partition"/>
    <property type="match status" value="1"/>
</dbReference>
<keyword evidence="3" id="KW-1185">Reference proteome</keyword>
<dbReference type="Proteomes" id="UP000655420">
    <property type="component" value="Unassembled WGS sequence"/>
</dbReference>
<feature type="domain" description="CobQ/CobB/MinD/ParA nucleotide binding" evidence="1">
    <location>
        <begin position="5"/>
        <end position="182"/>
    </location>
</feature>
<dbReference type="InterPro" id="IPR050678">
    <property type="entry name" value="DNA_Partitioning_ATPase"/>
</dbReference>
<evidence type="ECO:0000259" key="1">
    <source>
        <dbReference type="Pfam" id="PF01656"/>
    </source>
</evidence>
<dbReference type="InterPro" id="IPR048089">
    <property type="entry name" value="McdA"/>
</dbReference>
<dbReference type="Gene3D" id="3.40.50.300">
    <property type="entry name" value="P-loop containing nucleotide triphosphate hydrolases"/>
    <property type="match status" value="1"/>
</dbReference>
<dbReference type="PIRSF" id="PIRSF009320">
    <property type="entry name" value="Nuc_binding_HP_1000"/>
    <property type="match status" value="1"/>
</dbReference>
<comment type="caution">
    <text evidence="2">The sequence shown here is derived from an EMBL/GenBank/DDBJ whole genome shotgun (WGS) entry which is preliminary data.</text>
</comment>
<dbReference type="PANTHER" id="PTHR13696:SF96">
    <property type="entry name" value="COBQ_COBB_MIND_PARA NUCLEOTIDE BINDING DOMAIN-CONTAINING PROTEIN"/>
    <property type="match status" value="1"/>
</dbReference>
<dbReference type="AlphaFoldDB" id="A0A8J7SG78"/>
<dbReference type="Pfam" id="PF01656">
    <property type="entry name" value="CbiA"/>
    <property type="match status" value="1"/>
</dbReference>
<name>A0A8J7SG78_9RHOB</name>